<evidence type="ECO:0000256" key="2">
    <source>
        <dbReference type="ARBA" id="ARBA00023295"/>
    </source>
</evidence>
<sequence length="327" mass="35495">MAIPVMIDCDPGIDDVMALTLAFARPELDVKLITTEAGNQTQAKTVANALAFASYLGQDVEIAQGLDRPMFKELEIAAEVHGDSGLGDVEFPEPVLKLSRRTAIEAMKQVLLASPEPVVLIATGPLTNVGALLFAHPEVKPKIKFISYMGGAAVGGNMTPTAEFNVYVDPHAADLVFRSGVPIVMSGLDVTHKAYVTLEEVEELERTGSDFALKVAAMMRFYVKQAKQTAFHPSDFEKCIRLHDLCAVSYVVTPELFEGDDCCVQIETEGRLTAGTTAVDYAQRSGKAANAKVLHTVDREKFVAQFFDAVEKMGMLTVTHSDRGRKL</sequence>
<dbReference type="InterPro" id="IPR001910">
    <property type="entry name" value="Inosine/uridine_hydrolase_dom"/>
</dbReference>
<dbReference type="Pfam" id="PF01156">
    <property type="entry name" value="IU_nuc_hydro"/>
    <property type="match status" value="1"/>
</dbReference>
<evidence type="ECO:0000313" key="5">
    <source>
        <dbReference type="Proteomes" id="UP001172054"/>
    </source>
</evidence>
<feature type="domain" description="Inosine/uridine-preferring nucleoside hydrolase" evidence="3">
    <location>
        <begin position="5"/>
        <end position="303"/>
    </location>
</feature>
<gene>
    <name evidence="4" type="ORF">QWY15_12305</name>
</gene>
<dbReference type="EMBL" id="JAUJWW010000005">
    <property type="protein sequence ID" value="MDN7228081.1"/>
    <property type="molecule type" value="Genomic_DNA"/>
</dbReference>
<dbReference type="SUPFAM" id="SSF53590">
    <property type="entry name" value="Nucleoside hydrolase"/>
    <property type="match status" value="1"/>
</dbReference>
<proteinExistence type="predicted"/>
<dbReference type="PANTHER" id="PTHR12304:SF4">
    <property type="entry name" value="URIDINE NUCLEOSIDASE"/>
    <property type="match status" value="1"/>
</dbReference>
<dbReference type="RefSeq" id="WP_301726600.1">
    <property type="nucleotide sequence ID" value="NZ_JAUJWW010000005.1"/>
</dbReference>
<keyword evidence="2" id="KW-0326">Glycosidase</keyword>
<keyword evidence="1 4" id="KW-0378">Hydrolase</keyword>
<reference evidence="4 5" key="1">
    <citation type="submission" date="2023-06" db="EMBL/GenBank/DDBJ databases">
        <title>Novel species in genus Planococcus.</title>
        <authorList>
            <person name="Ning S."/>
        </authorList>
    </citation>
    <scope>NUCLEOTIDE SEQUENCE [LARGE SCALE GENOMIC DNA]</scope>
    <source>
        <strain evidence="4 5">N064</strain>
    </source>
</reference>
<comment type="caution">
    <text evidence="4">The sequence shown here is derived from an EMBL/GenBank/DDBJ whole genome shotgun (WGS) entry which is preliminary data.</text>
</comment>
<dbReference type="CDD" id="cd02651">
    <property type="entry name" value="nuc_hydro_IU_UC_XIUA"/>
    <property type="match status" value="1"/>
</dbReference>
<evidence type="ECO:0000259" key="3">
    <source>
        <dbReference type="Pfam" id="PF01156"/>
    </source>
</evidence>
<name>A0ABT8MT41_9BACL</name>
<protein>
    <submittedName>
        <fullName evidence="4">Nucleoside hydrolase</fullName>
    </submittedName>
</protein>
<dbReference type="InterPro" id="IPR036452">
    <property type="entry name" value="Ribo_hydro-like"/>
</dbReference>
<dbReference type="GO" id="GO:0016787">
    <property type="term" value="F:hydrolase activity"/>
    <property type="evidence" value="ECO:0007669"/>
    <property type="project" value="UniProtKB-KW"/>
</dbReference>
<keyword evidence="5" id="KW-1185">Reference proteome</keyword>
<dbReference type="PANTHER" id="PTHR12304">
    <property type="entry name" value="INOSINE-URIDINE PREFERRING NUCLEOSIDE HYDROLASE"/>
    <property type="match status" value="1"/>
</dbReference>
<dbReference type="Proteomes" id="UP001172054">
    <property type="component" value="Unassembled WGS sequence"/>
</dbReference>
<evidence type="ECO:0000256" key="1">
    <source>
        <dbReference type="ARBA" id="ARBA00022801"/>
    </source>
</evidence>
<dbReference type="InterPro" id="IPR023186">
    <property type="entry name" value="IUNH"/>
</dbReference>
<dbReference type="Gene3D" id="3.90.245.10">
    <property type="entry name" value="Ribonucleoside hydrolase-like"/>
    <property type="match status" value="1"/>
</dbReference>
<accession>A0ABT8MT41</accession>
<organism evidence="4 5">
    <name type="scientific">Planococcus liqunii</name>
    <dbReference type="NCBI Taxonomy" id="3058394"/>
    <lineage>
        <taxon>Bacteria</taxon>
        <taxon>Bacillati</taxon>
        <taxon>Bacillota</taxon>
        <taxon>Bacilli</taxon>
        <taxon>Bacillales</taxon>
        <taxon>Caryophanaceae</taxon>
        <taxon>Planococcus</taxon>
    </lineage>
</organism>
<evidence type="ECO:0000313" key="4">
    <source>
        <dbReference type="EMBL" id="MDN7228081.1"/>
    </source>
</evidence>